<dbReference type="AlphaFoldDB" id="S7TZI3"/>
<dbReference type="PANTHER" id="PTHR47618:SF1">
    <property type="entry name" value="BIFUNCTIONAL OLIGORIBONUCLEASE AND PAP PHOSPHATASE NRNA"/>
    <property type="match status" value="1"/>
</dbReference>
<dbReference type="InterPro" id="IPR051319">
    <property type="entry name" value="Oligoribo/pAp-PDE_c-di-AMP_PDE"/>
</dbReference>
<evidence type="ECO:0000313" key="2">
    <source>
        <dbReference type="Proteomes" id="UP000014977"/>
    </source>
</evidence>
<reference evidence="1 2" key="1">
    <citation type="journal article" date="2013" name="Genome Announc.">
        <title>Draft genome sequences for three mercury-methylating, sulfate-reducing bacteria.</title>
        <authorList>
            <person name="Brown S.D."/>
            <person name="Hurt R.A.Jr."/>
            <person name="Gilmour C.C."/>
            <person name="Elias D.A."/>
        </authorList>
    </citation>
    <scope>NUCLEOTIDE SEQUENCE [LARGE SCALE GENOMIC DNA]</scope>
    <source>
        <strain evidence="1 2">DSM 2059</strain>
    </source>
</reference>
<organism evidence="1 2">
    <name type="scientific">Desulfococcus multivorans DSM 2059</name>
    <dbReference type="NCBI Taxonomy" id="1121405"/>
    <lineage>
        <taxon>Bacteria</taxon>
        <taxon>Pseudomonadati</taxon>
        <taxon>Thermodesulfobacteriota</taxon>
        <taxon>Desulfobacteria</taxon>
        <taxon>Desulfobacterales</taxon>
        <taxon>Desulfococcaceae</taxon>
        <taxon>Desulfococcus</taxon>
    </lineage>
</organism>
<dbReference type="EMBL" id="ATHJ01000065">
    <property type="protein sequence ID" value="EPR42487.1"/>
    <property type="molecule type" value="Genomic_DNA"/>
</dbReference>
<dbReference type="PATRIC" id="fig|1121405.3.peg.1055"/>
<sequence length="374" mass="41670">MTDQEAEQSRPNANDPTSKLIETLEKHRGERHVIVLQDYPDPDAISAALAHQICCSRFEIETDIIHSGRISHQQNIALVRLLGIDLIRYEPNLDLTPYSGAVFLDTQGSTATALVKALAEAKIPTIIVVDHHETQAELNVEFKDIRRNIGSTASIYSEYLKNGLLTLDGTVQEHIKIATALTHGIITDTGGFVYAKPEDFQAAAFLSRYKDADLLNQIMMQERSRQTMDITERALRNRELAENFSISGIGYLRAEDRDAIPQAADFLMTEENIHTAIVYGIVTDKNHDETLVGSFRTSKITLDPDAFIKEVFGKDAAGNYFGGGKLSAGGFQIPIGFLSGVRDEEYRQKKWQLFDAQIKQKIFSKIGLKNKAAE</sequence>
<evidence type="ECO:0000313" key="1">
    <source>
        <dbReference type="EMBL" id="EPR42487.1"/>
    </source>
</evidence>
<dbReference type="STRING" id="897.B2D07_07355"/>
<dbReference type="Gene3D" id="3.90.1640.10">
    <property type="entry name" value="inorganic pyrophosphatase (n-terminal core)"/>
    <property type="match status" value="1"/>
</dbReference>
<protein>
    <submittedName>
        <fullName evidence="1">Phosphoesterase RecJ domain protein</fullName>
    </submittedName>
</protein>
<dbReference type="SUPFAM" id="SSF64182">
    <property type="entry name" value="DHH phosphoesterases"/>
    <property type="match status" value="1"/>
</dbReference>
<dbReference type="PANTHER" id="PTHR47618">
    <property type="entry name" value="BIFUNCTIONAL OLIGORIBONUCLEASE AND PAP PHOSPHATASE NRNA"/>
    <property type="match status" value="1"/>
</dbReference>
<dbReference type="OrthoDB" id="5490569at2"/>
<comment type="caution">
    <text evidence="1">The sequence shown here is derived from an EMBL/GenBank/DDBJ whole genome shotgun (WGS) entry which is preliminary data.</text>
</comment>
<keyword evidence="2" id="KW-1185">Reference proteome</keyword>
<dbReference type="Proteomes" id="UP000014977">
    <property type="component" value="Unassembled WGS sequence"/>
</dbReference>
<proteinExistence type="predicted"/>
<name>S7TZI3_DESML</name>
<gene>
    <name evidence="1" type="ORF">dsmv_1613</name>
</gene>
<dbReference type="eggNOG" id="COG0618">
    <property type="taxonomic scope" value="Bacteria"/>
</dbReference>
<dbReference type="RefSeq" id="WP_020875997.1">
    <property type="nucleotide sequence ID" value="NZ_ATHJ01000065.1"/>
</dbReference>
<accession>S7TZI3</accession>
<dbReference type="InterPro" id="IPR038763">
    <property type="entry name" value="DHH_sf"/>
</dbReference>